<keyword evidence="18" id="KW-1133">Transmembrane helix</keyword>
<dbReference type="GO" id="GO:0046983">
    <property type="term" value="F:protein dimerization activity"/>
    <property type="evidence" value="ECO:0007669"/>
    <property type="project" value="InterPro"/>
</dbReference>
<keyword evidence="7" id="KW-0963">Cytoplasm</keyword>
<dbReference type="STRING" id="504798.SAMN05421871_105109"/>
<comment type="subcellular location">
    <subcellularLocation>
        <location evidence="3">Cytoplasm</location>
    </subcellularLocation>
</comment>
<evidence type="ECO:0000313" key="21">
    <source>
        <dbReference type="Proteomes" id="UP000199651"/>
    </source>
</evidence>
<dbReference type="Pfam" id="PF07730">
    <property type="entry name" value="HisKA_3"/>
    <property type="match status" value="1"/>
</dbReference>
<dbReference type="Pfam" id="PF02518">
    <property type="entry name" value="HATPase_c"/>
    <property type="match status" value="1"/>
</dbReference>
<feature type="transmembrane region" description="Helical" evidence="18">
    <location>
        <begin position="32"/>
        <end position="49"/>
    </location>
</feature>
<evidence type="ECO:0000256" key="1">
    <source>
        <dbReference type="ARBA" id="ARBA00000085"/>
    </source>
</evidence>
<keyword evidence="11 20" id="KW-0418">Kinase</keyword>
<dbReference type="InterPro" id="IPR003594">
    <property type="entry name" value="HATPase_dom"/>
</dbReference>
<keyword evidence="12" id="KW-0067">ATP-binding</keyword>
<dbReference type="AlphaFoldDB" id="A0A1H0LZK0"/>
<reference evidence="21" key="1">
    <citation type="submission" date="2016-10" db="EMBL/GenBank/DDBJ databases">
        <authorList>
            <person name="Varghese N."/>
            <person name="Submissions S."/>
        </authorList>
    </citation>
    <scope>NUCLEOTIDE SEQUENCE [LARGE SCALE GENOMIC DNA]</scope>
    <source>
        <strain evidence="21">IBRC-M 10655</strain>
    </source>
</reference>
<evidence type="ECO:0000259" key="19">
    <source>
        <dbReference type="SMART" id="SM00387"/>
    </source>
</evidence>
<dbReference type="Gene3D" id="1.20.5.1930">
    <property type="match status" value="1"/>
</dbReference>
<keyword evidence="8" id="KW-0597">Phosphoprotein</keyword>
<evidence type="ECO:0000256" key="10">
    <source>
        <dbReference type="ARBA" id="ARBA00022741"/>
    </source>
</evidence>
<evidence type="ECO:0000256" key="13">
    <source>
        <dbReference type="ARBA" id="ARBA00023004"/>
    </source>
</evidence>
<proteinExistence type="predicted"/>
<comment type="catalytic activity">
    <reaction evidence="1">
        <text>ATP + protein L-histidine = ADP + protein N-phospho-L-histidine.</text>
        <dbReference type="EC" id="2.7.13.3"/>
    </reaction>
</comment>
<evidence type="ECO:0000256" key="14">
    <source>
        <dbReference type="ARBA" id="ARBA00023012"/>
    </source>
</evidence>
<accession>A0A1H0LZK0</accession>
<feature type="transmembrane region" description="Helical" evidence="18">
    <location>
        <begin position="132"/>
        <end position="150"/>
    </location>
</feature>
<evidence type="ECO:0000256" key="15">
    <source>
        <dbReference type="ARBA" id="ARBA00023014"/>
    </source>
</evidence>
<organism evidence="20 21">
    <name type="scientific">Actinokineospora alba</name>
    <dbReference type="NCBI Taxonomy" id="504798"/>
    <lineage>
        <taxon>Bacteria</taxon>
        <taxon>Bacillati</taxon>
        <taxon>Actinomycetota</taxon>
        <taxon>Actinomycetes</taxon>
        <taxon>Pseudonocardiales</taxon>
        <taxon>Pseudonocardiaceae</taxon>
        <taxon>Actinokineospora</taxon>
    </lineage>
</organism>
<comment type="cofactor">
    <cofactor evidence="2">
        <name>[4Fe-4S] cluster</name>
        <dbReference type="ChEBI" id="CHEBI:49883"/>
    </cofactor>
</comment>
<dbReference type="InterPro" id="IPR011712">
    <property type="entry name" value="Sig_transdc_His_kin_sub3_dim/P"/>
</dbReference>
<dbReference type="InterPro" id="IPR036890">
    <property type="entry name" value="HATPase_C_sf"/>
</dbReference>
<sequence length="353" mass="36666">MWVAWLLYALVLAAGLYYAATGLGGDVQPTRLAGFVAGLAALAAVEPLGRTASLGWTVGLLTLKVGLFVLVAALDDSGLARALFVLVPFTAYLTICRRAGLLLGAVCMAALLASFSVAVPDWHTDAGRVSDVLMFGVGLVLALSMAAIAVDARRGAARMSELAAANERNRLARDIHDSLGHHLTAISVQLEKASAFRDLDPAAAERSLSDARSAVRRALDDVRLSVRTLRADTPFSLTTAVAELVGNAPGVTLSVEGVEDGTDQATRTTLFRAAQEAITNARRHGQARAVAVSLAFDQPGTRLVVTDDGRGFDPAGAEGYGLLGMRERAALVGGRVEVSSTPGAGARIAVTVP</sequence>
<dbReference type="SUPFAM" id="SSF55874">
    <property type="entry name" value="ATPase domain of HSP90 chaperone/DNA topoisomerase II/histidine kinase"/>
    <property type="match status" value="1"/>
</dbReference>
<keyword evidence="18" id="KW-0812">Transmembrane</keyword>
<feature type="transmembrane region" description="Helical" evidence="18">
    <location>
        <begin position="79"/>
        <end position="95"/>
    </location>
</feature>
<evidence type="ECO:0000256" key="8">
    <source>
        <dbReference type="ARBA" id="ARBA00022553"/>
    </source>
</evidence>
<feature type="transmembrane region" description="Helical" evidence="18">
    <location>
        <begin position="54"/>
        <end position="73"/>
    </location>
</feature>
<evidence type="ECO:0000256" key="16">
    <source>
        <dbReference type="ARBA" id="ARBA00024827"/>
    </source>
</evidence>
<protein>
    <recommendedName>
        <fullName evidence="5">Oxygen sensor histidine kinase NreB</fullName>
        <ecNumber evidence="4">2.7.13.3</ecNumber>
    </recommendedName>
    <alternativeName>
        <fullName evidence="17">Nitrogen regulation protein B</fullName>
    </alternativeName>
</protein>
<keyword evidence="10" id="KW-0547">Nucleotide-binding</keyword>
<dbReference type="InterPro" id="IPR050482">
    <property type="entry name" value="Sensor_HK_TwoCompSys"/>
</dbReference>
<dbReference type="Gene3D" id="3.30.565.10">
    <property type="entry name" value="Histidine kinase-like ATPase, C-terminal domain"/>
    <property type="match status" value="1"/>
</dbReference>
<evidence type="ECO:0000256" key="11">
    <source>
        <dbReference type="ARBA" id="ARBA00022777"/>
    </source>
</evidence>
<evidence type="ECO:0000256" key="2">
    <source>
        <dbReference type="ARBA" id="ARBA00001966"/>
    </source>
</evidence>
<dbReference type="PRINTS" id="PR00344">
    <property type="entry name" value="BCTRLSENSOR"/>
</dbReference>
<dbReference type="CDD" id="cd16917">
    <property type="entry name" value="HATPase_UhpB-NarQ-NarX-like"/>
    <property type="match status" value="1"/>
</dbReference>
<feature type="transmembrane region" description="Helical" evidence="18">
    <location>
        <begin position="102"/>
        <end position="120"/>
    </location>
</feature>
<dbReference type="GO" id="GO:0000155">
    <property type="term" value="F:phosphorelay sensor kinase activity"/>
    <property type="evidence" value="ECO:0007669"/>
    <property type="project" value="InterPro"/>
</dbReference>
<dbReference type="EMBL" id="FNJB01000004">
    <property type="protein sequence ID" value="SDO73553.1"/>
    <property type="molecule type" value="Genomic_DNA"/>
</dbReference>
<dbReference type="Proteomes" id="UP000199651">
    <property type="component" value="Unassembled WGS sequence"/>
</dbReference>
<evidence type="ECO:0000256" key="5">
    <source>
        <dbReference type="ARBA" id="ARBA00017322"/>
    </source>
</evidence>
<keyword evidence="9" id="KW-0808">Transferase</keyword>
<evidence type="ECO:0000256" key="7">
    <source>
        <dbReference type="ARBA" id="ARBA00022490"/>
    </source>
</evidence>
<evidence type="ECO:0000256" key="12">
    <source>
        <dbReference type="ARBA" id="ARBA00022840"/>
    </source>
</evidence>
<name>A0A1H0LZK0_9PSEU</name>
<dbReference type="GO" id="GO:0005524">
    <property type="term" value="F:ATP binding"/>
    <property type="evidence" value="ECO:0007669"/>
    <property type="project" value="UniProtKB-KW"/>
</dbReference>
<evidence type="ECO:0000256" key="18">
    <source>
        <dbReference type="SAM" id="Phobius"/>
    </source>
</evidence>
<dbReference type="SMART" id="SM00387">
    <property type="entry name" value="HATPase_c"/>
    <property type="match status" value="1"/>
</dbReference>
<feature type="domain" description="Histidine kinase/HSP90-like ATPase" evidence="19">
    <location>
        <begin position="265"/>
        <end position="353"/>
    </location>
</feature>
<keyword evidence="6" id="KW-0004">4Fe-4S</keyword>
<keyword evidence="15" id="KW-0411">Iron-sulfur</keyword>
<gene>
    <name evidence="20" type="ORF">SAMN05192558_104351</name>
</gene>
<keyword evidence="15" id="KW-0479">Metal-binding</keyword>
<dbReference type="GO" id="GO:0051539">
    <property type="term" value="F:4 iron, 4 sulfur cluster binding"/>
    <property type="evidence" value="ECO:0007669"/>
    <property type="project" value="UniProtKB-KW"/>
</dbReference>
<keyword evidence="18" id="KW-0472">Membrane</keyword>
<dbReference type="PANTHER" id="PTHR24421">
    <property type="entry name" value="NITRATE/NITRITE SENSOR PROTEIN NARX-RELATED"/>
    <property type="match status" value="1"/>
</dbReference>
<dbReference type="PANTHER" id="PTHR24421:SF10">
    <property type="entry name" value="NITRATE_NITRITE SENSOR PROTEIN NARQ"/>
    <property type="match status" value="1"/>
</dbReference>
<dbReference type="EC" id="2.7.13.3" evidence="4"/>
<dbReference type="GO" id="GO:0005737">
    <property type="term" value="C:cytoplasm"/>
    <property type="evidence" value="ECO:0007669"/>
    <property type="project" value="UniProtKB-SubCell"/>
</dbReference>
<keyword evidence="21" id="KW-1185">Reference proteome</keyword>
<dbReference type="GO" id="GO:0016020">
    <property type="term" value="C:membrane"/>
    <property type="evidence" value="ECO:0007669"/>
    <property type="project" value="InterPro"/>
</dbReference>
<evidence type="ECO:0000256" key="3">
    <source>
        <dbReference type="ARBA" id="ARBA00004496"/>
    </source>
</evidence>
<dbReference type="OrthoDB" id="227596at2"/>
<dbReference type="InterPro" id="IPR004358">
    <property type="entry name" value="Sig_transdc_His_kin-like_C"/>
</dbReference>
<evidence type="ECO:0000256" key="9">
    <source>
        <dbReference type="ARBA" id="ARBA00022679"/>
    </source>
</evidence>
<keyword evidence="14" id="KW-0902">Two-component regulatory system</keyword>
<keyword evidence="13" id="KW-0408">Iron</keyword>
<evidence type="ECO:0000256" key="17">
    <source>
        <dbReference type="ARBA" id="ARBA00030800"/>
    </source>
</evidence>
<evidence type="ECO:0000313" key="20">
    <source>
        <dbReference type="EMBL" id="SDO73553.1"/>
    </source>
</evidence>
<evidence type="ECO:0000256" key="4">
    <source>
        <dbReference type="ARBA" id="ARBA00012438"/>
    </source>
</evidence>
<evidence type="ECO:0000256" key="6">
    <source>
        <dbReference type="ARBA" id="ARBA00022485"/>
    </source>
</evidence>
<comment type="function">
    <text evidence="16">Member of the two-component regulatory system NreB/NreC involved in the control of dissimilatory nitrate/nitrite reduction in response to oxygen. NreB functions as a direct oxygen sensor histidine kinase which is autophosphorylated, in the absence of oxygen, probably at the conserved histidine residue, and transfers its phosphate group probably to a conserved aspartate residue of NreC. NreB/NreC activates the expression of the nitrate (narGHJI) and nitrite (nir) reductase operons, as well as the putative nitrate transporter gene narT.</text>
</comment>